<feature type="compositionally biased region" description="Acidic residues" evidence="1">
    <location>
        <begin position="84"/>
        <end position="96"/>
    </location>
</feature>
<evidence type="ECO:0000313" key="3">
    <source>
        <dbReference type="Proteomes" id="UP000676336"/>
    </source>
</evidence>
<organism evidence="2 3">
    <name type="scientific">Rotaria magnacalcarata</name>
    <dbReference type="NCBI Taxonomy" id="392030"/>
    <lineage>
        <taxon>Eukaryota</taxon>
        <taxon>Metazoa</taxon>
        <taxon>Spiralia</taxon>
        <taxon>Gnathifera</taxon>
        <taxon>Rotifera</taxon>
        <taxon>Eurotatoria</taxon>
        <taxon>Bdelloidea</taxon>
        <taxon>Philodinida</taxon>
        <taxon>Philodinidae</taxon>
        <taxon>Rotaria</taxon>
    </lineage>
</organism>
<comment type="caution">
    <text evidence="2">The sequence shown here is derived from an EMBL/GenBank/DDBJ whole genome shotgun (WGS) entry which is preliminary data.</text>
</comment>
<dbReference type="AlphaFoldDB" id="A0A8S2UYJ4"/>
<protein>
    <submittedName>
        <fullName evidence="2">Uncharacterized protein</fullName>
    </submittedName>
</protein>
<feature type="compositionally biased region" description="Acidic residues" evidence="1">
    <location>
        <begin position="51"/>
        <end position="61"/>
    </location>
</feature>
<gene>
    <name evidence="2" type="ORF">SMN809_LOCUS28734</name>
</gene>
<name>A0A8S2UYJ4_9BILA</name>
<feature type="region of interest" description="Disordered" evidence="1">
    <location>
        <begin position="1"/>
        <end position="96"/>
    </location>
</feature>
<feature type="compositionally biased region" description="Basic and acidic residues" evidence="1">
    <location>
        <begin position="19"/>
        <end position="34"/>
    </location>
</feature>
<evidence type="ECO:0000313" key="2">
    <source>
        <dbReference type="EMBL" id="CAF4361785.1"/>
    </source>
</evidence>
<feature type="non-terminal residue" evidence="2">
    <location>
        <position position="1"/>
    </location>
</feature>
<dbReference type="EMBL" id="CAJOBI010048871">
    <property type="protein sequence ID" value="CAF4361785.1"/>
    <property type="molecule type" value="Genomic_DNA"/>
</dbReference>
<sequence length="96" mass="10839">HEKIREILSFDEDESIGEAPKKSPTELVKVETPKKSSKKSNKYVGSPEIVSSDEDEDEHEPIEEVPKKSSTKSNKHERSPEILSSDEDEPMEEVST</sequence>
<feature type="non-terminal residue" evidence="2">
    <location>
        <position position="96"/>
    </location>
</feature>
<accession>A0A8S2UYJ4</accession>
<proteinExistence type="predicted"/>
<evidence type="ECO:0000256" key="1">
    <source>
        <dbReference type="SAM" id="MobiDB-lite"/>
    </source>
</evidence>
<reference evidence="2" key="1">
    <citation type="submission" date="2021-02" db="EMBL/GenBank/DDBJ databases">
        <authorList>
            <person name="Nowell W R."/>
        </authorList>
    </citation>
    <scope>NUCLEOTIDE SEQUENCE</scope>
</reference>
<dbReference type="Proteomes" id="UP000676336">
    <property type="component" value="Unassembled WGS sequence"/>
</dbReference>